<proteinExistence type="predicted"/>
<protein>
    <recommendedName>
        <fullName evidence="4">PH domain-containing protein</fullName>
    </recommendedName>
</protein>
<dbReference type="GeneID" id="77476340"/>
<evidence type="ECO:0000256" key="1">
    <source>
        <dbReference type="SAM" id="Phobius"/>
    </source>
</evidence>
<reference evidence="3" key="1">
    <citation type="submission" date="2019-09" db="EMBL/GenBank/DDBJ databases">
        <title>Whole genome sequencing of Microbacterium maritypicum.</title>
        <authorList>
            <person name="Lenchi N."/>
        </authorList>
    </citation>
    <scope>NUCLEOTIDE SEQUENCE [LARGE SCALE GENOMIC DNA]</scope>
    <source>
        <strain evidence="3">G1</strain>
    </source>
</reference>
<keyword evidence="1" id="KW-1133">Transmembrane helix</keyword>
<keyword evidence="1" id="KW-0812">Transmembrane</keyword>
<evidence type="ECO:0000313" key="3">
    <source>
        <dbReference type="Proteomes" id="UP000478836"/>
    </source>
</evidence>
<sequence length="152" mass="16760">MHHSAICGSARGVRVAGAVWALFSMGGGVLLLLEYDLWPAALAFAAVGGFLLIRPWFMGVWLEGDSIRVGGWFHSFRLSRSEVTGIELEKCMGLLVGFQTGFLPFVGRVRMIQVEIVRKGRVRYVSLAGAIGRYNTVLKVVREMRVHVGLPK</sequence>
<evidence type="ECO:0000313" key="2">
    <source>
        <dbReference type="EMBL" id="KAB1864031.1"/>
    </source>
</evidence>
<feature type="transmembrane region" description="Helical" evidence="1">
    <location>
        <begin position="37"/>
        <end position="57"/>
    </location>
</feature>
<dbReference type="EMBL" id="WAAO01000002">
    <property type="protein sequence ID" value="KAB1864031.1"/>
    <property type="molecule type" value="Genomic_DNA"/>
</dbReference>
<dbReference type="RefSeq" id="WP_151459156.1">
    <property type="nucleotide sequence ID" value="NZ_WAAO01000002.1"/>
</dbReference>
<gene>
    <name evidence="2" type="ORF">F6A08_07745</name>
</gene>
<evidence type="ECO:0008006" key="4">
    <source>
        <dbReference type="Google" id="ProtNLM"/>
    </source>
</evidence>
<dbReference type="Proteomes" id="UP000478836">
    <property type="component" value="Unassembled WGS sequence"/>
</dbReference>
<comment type="caution">
    <text evidence="2">The sequence shown here is derived from an EMBL/GenBank/DDBJ whole genome shotgun (WGS) entry which is preliminary data.</text>
</comment>
<keyword evidence="1" id="KW-0472">Membrane</keyword>
<feature type="transmembrane region" description="Helical" evidence="1">
    <location>
        <begin position="12"/>
        <end position="31"/>
    </location>
</feature>
<name>A0ABQ6V4P0_9MICO</name>
<organism evidence="2 3">
    <name type="scientific">Microbacterium algeriense</name>
    <dbReference type="NCBI Taxonomy" id="2615184"/>
    <lineage>
        <taxon>Bacteria</taxon>
        <taxon>Bacillati</taxon>
        <taxon>Actinomycetota</taxon>
        <taxon>Actinomycetes</taxon>
        <taxon>Micrococcales</taxon>
        <taxon>Microbacteriaceae</taxon>
        <taxon>Microbacterium</taxon>
    </lineage>
</organism>
<keyword evidence="3" id="KW-1185">Reference proteome</keyword>
<accession>A0ABQ6V4P0</accession>